<dbReference type="Pfam" id="PF14529">
    <property type="entry name" value="Exo_endo_phos_2"/>
    <property type="match status" value="1"/>
</dbReference>
<dbReference type="AlphaFoldDB" id="A0AAD5PPN0"/>
<dbReference type="GO" id="GO:0003824">
    <property type="term" value="F:catalytic activity"/>
    <property type="evidence" value="ECO:0007669"/>
    <property type="project" value="InterPro"/>
</dbReference>
<evidence type="ECO:0000313" key="2">
    <source>
        <dbReference type="EMBL" id="KAI9552254.1"/>
    </source>
</evidence>
<reference evidence="2 3" key="1">
    <citation type="submission" date="2022-05" db="EMBL/GenBank/DDBJ databases">
        <title>A multi-omics perspective on studying reproductive biology in Daphnia sinensis.</title>
        <authorList>
            <person name="Jia J."/>
        </authorList>
    </citation>
    <scope>NUCLEOTIDE SEQUENCE [LARGE SCALE GENOMIC DNA]</scope>
    <source>
        <strain evidence="2 3">WSL</strain>
    </source>
</reference>
<dbReference type="SUPFAM" id="SSF56219">
    <property type="entry name" value="DNase I-like"/>
    <property type="match status" value="1"/>
</dbReference>
<name>A0AAD5PPN0_9CRUS</name>
<proteinExistence type="predicted"/>
<comment type="caution">
    <text evidence="2">The sequence shown here is derived from an EMBL/GenBank/DDBJ whole genome shotgun (WGS) entry which is preliminary data.</text>
</comment>
<keyword evidence="3" id="KW-1185">Reference proteome</keyword>
<dbReference type="Gene3D" id="3.60.10.10">
    <property type="entry name" value="Endonuclease/exonuclease/phosphatase"/>
    <property type="match status" value="1"/>
</dbReference>
<dbReference type="PANTHER" id="PTHR33273:SF4">
    <property type="entry name" value="ENDONUCLEASE_EXONUCLEASE_PHOSPHATASE DOMAIN-CONTAINING PROTEIN"/>
    <property type="match status" value="1"/>
</dbReference>
<sequence length="393" mass="44683">MLRKLSSYSLICQNRPDGYGGVAILVKNHIQYSPLPDLTLDHNIQVLGIRVSNLFRREVTVISVYCPSGNNYNAELIAKIFNQCSGPSIVCGDFNAHHRLWTNLHDENQGGRAIFDFLCEDPNWILATPHNLVTRRCPRSSVGSTIDLTFTTSDIGLPQHVGTGPFWNSDHIPVFISLTIPRLTVFNSKIWALKDSKWKIWNESINNTLISENFKNTNNPSAAYEMFKNTILNVSKTHFSPKAQPSPRQEKRRPWWNTECSKAAAECRRAYGKWIALPSPANKQNLNKMDARLKRTTRNAQNQSWEKLVKDVNESSNMKKVWGFAKSLLGVKQNNFHQWTNVPSPPSIPPTERKKALADRFLHHLTTHACNESNQRDNASRALMKAVQEAIKE</sequence>
<dbReference type="EMBL" id="WJBH02000010">
    <property type="protein sequence ID" value="KAI9552254.1"/>
    <property type="molecule type" value="Genomic_DNA"/>
</dbReference>
<evidence type="ECO:0000313" key="3">
    <source>
        <dbReference type="Proteomes" id="UP000820818"/>
    </source>
</evidence>
<gene>
    <name evidence="2" type="ORF">GHT06_022616</name>
</gene>
<feature type="domain" description="Endonuclease/exonuclease/phosphatase" evidence="1">
    <location>
        <begin position="60"/>
        <end position="174"/>
    </location>
</feature>
<dbReference type="InterPro" id="IPR005135">
    <property type="entry name" value="Endo/exonuclease/phosphatase"/>
</dbReference>
<dbReference type="Proteomes" id="UP000820818">
    <property type="component" value="Linkage Group LG10"/>
</dbReference>
<accession>A0AAD5PPN0</accession>
<organism evidence="2 3">
    <name type="scientific">Daphnia sinensis</name>
    <dbReference type="NCBI Taxonomy" id="1820382"/>
    <lineage>
        <taxon>Eukaryota</taxon>
        <taxon>Metazoa</taxon>
        <taxon>Ecdysozoa</taxon>
        <taxon>Arthropoda</taxon>
        <taxon>Crustacea</taxon>
        <taxon>Branchiopoda</taxon>
        <taxon>Diplostraca</taxon>
        <taxon>Cladocera</taxon>
        <taxon>Anomopoda</taxon>
        <taxon>Daphniidae</taxon>
        <taxon>Daphnia</taxon>
        <taxon>Daphnia similis group</taxon>
    </lineage>
</organism>
<dbReference type="PANTHER" id="PTHR33273">
    <property type="entry name" value="DOMAIN-CONTAINING PROTEIN, PUTATIVE-RELATED"/>
    <property type="match status" value="1"/>
</dbReference>
<protein>
    <recommendedName>
        <fullName evidence="1">Endonuclease/exonuclease/phosphatase domain-containing protein</fullName>
    </recommendedName>
</protein>
<evidence type="ECO:0000259" key="1">
    <source>
        <dbReference type="Pfam" id="PF14529"/>
    </source>
</evidence>
<dbReference type="InterPro" id="IPR036691">
    <property type="entry name" value="Endo/exonu/phosph_ase_sf"/>
</dbReference>